<protein>
    <submittedName>
        <fullName evidence="1">Uncharacterized protein</fullName>
    </submittedName>
</protein>
<dbReference type="EMBL" id="CAUOFW020001922">
    <property type="protein sequence ID" value="CAK9149684.1"/>
    <property type="molecule type" value="Genomic_DNA"/>
</dbReference>
<sequence length="80" mass="9507">MRQNVRGWVLTRSEVSGKNASDEGFDKVLLIRKEMLFWKPGKEVRQFHSYILRFFDGFLYDFLTFLIGDHKQCMFLVRGG</sequence>
<keyword evidence="2" id="KW-1185">Reference proteome</keyword>
<accession>A0ABC8RXH2</accession>
<organism evidence="1 2">
    <name type="scientific">Ilex paraguariensis</name>
    <name type="common">yerba mate</name>
    <dbReference type="NCBI Taxonomy" id="185542"/>
    <lineage>
        <taxon>Eukaryota</taxon>
        <taxon>Viridiplantae</taxon>
        <taxon>Streptophyta</taxon>
        <taxon>Embryophyta</taxon>
        <taxon>Tracheophyta</taxon>
        <taxon>Spermatophyta</taxon>
        <taxon>Magnoliopsida</taxon>
        <taxon>eudicotyledons</taxon>
        <taxon>Gunneridae</taxon>
        <taxon>Pentapetalae</taxon>
        <taxon>asterids</taxon>
        <taxon>campanulids</taxon>
        <taxon>Aquifoliales</taxon>
        <taxon>Aquifoliaceae</taxon>
        <taxon>Ilex</taxon>
    </lineage>
</organism>
<comment type="caution">
    <text evidence="1">The sequence shown here is derived from an EMBL/GenBank/DDBJ whole genome shotgun (WGS) entry which is preliminary data.</text>
</comment>
<proteinExistence type="predicted"/>
<evidence type="ECO:0000313" key="1">
    <source>
        <dbReference type="EMBL" id="CAK9149684.1"/>
    </source>
</evidence>
<reference evidence="1 2" key="1">
    <citation type="submission" date="2024-02" db="EMBL/GenBank/DDBJ databases">
        <authorList>
            <person name="Vignale AGUSTIN F."/>
            <person name="Sosa J E."/>
            <person name="Modenutti C."/>
        </authorList>
    </citation>
    <scope>NUCLEOTIDE SEQUENCE [LARGE SCALE GENOMIC DNA]</scope>
</reference>
<evidence type="ECO:0000313" key="2">
    <source>
        <dbReference type="Proteomes" id="UP001642360"/>
    </source>
</evidence>
<name>A0ABC8RXH2_9AQUA</name>
<dbReference type="Proteomes" id="UP001642360">
    <property type="component" value="Unassembled WGS sequence"/>
</dbReference>
<dbReference type="AlphaFoldDB" id="A0ABC8RXH2"/>
<gene>
    <name evidence="1" type="ORF">ILEXP_LOCUS17750</name>
</gene>